<dbReference type="InterPro" id="IPR051678">
    <property type="entry name" value="AGP_Transferase"/>
</dbReference>
<dbReference type="AlphaFoldDB" id="A0A072PFZ1"/>
<dbReference type="VEuPathDB" id="FungiDB:A1O9_03897"/>
<feature type="domain" description="Aminoglycoside phosphotransferase" evidence="2">
    <location>
        <begin position="59"/>
        <end position="238"/>
    </location>
</feature>
<dbReference type="STRING" id="1182545.A0A072PFZ1"/>
<evidence type="ECO:0000259" key="2">
    <source>
        <dbReference type="Pfam" id="PF01636"/>
    </source>
</evidence>
<dbReference type="PANTHER" id="PTHR21310">
    <property type="entry name" value="AMINOGLYCOSIDE PHOSPHOTRANSFERASE-RELATED-RELATED"/>
    <property type="match status" value="1"/>
</dbReference>
<sequence length="308" mass="35196">MPLCFGSKDNEPLDEYDHLPFGLRWRMHFGKQETDPETGESILRLGGNKIVKTHCFNTEYQALMLVDRHTSVPCWKVLAVYNRPEGKLVEYEAFPGKPLHTVWPGMSAHQRNKIVADLARFVDQLRKMQPPKQCVVGDATLGAALDPRFGHGRIGPFFSIDAFQEFERRGHSPQHFPEKEIQVVHAPKKPYQLKFTHANLSPRNIIVDEAGRICALTGWESAGWYPEYWEYTQMCHNTPKTMGDWLDAMCNMIPRYDQELLAEEALRARYTSSIYDAPRSVRAPTPSPSEVHLEQQAIDDLNTDNTSG</sequence>
<dbReference type="GeneID" id="25278831"/>
<dbReference type="EMBL" id="AMGV01000003">
    <property type="protein sequence ID" value="KEF59054.1"/>
    <property type="molecule type" value="Genomic_DNA"/>
</dbReference>
<reference evidence="3 4" key="1">
    <citation type="submission" date="2013-03" db="EMBL/GenBank/DDBJ databases">
        <title>The Genome Sequence of Exophiala aquamarina CBS 119918.</title>
        <authorList>
            <consortium name="The Broad Institute Genomics Platform"/>
            <person name="Cuomo C."/>
            <person name="de Hoog S."/>
            <person name="Gorbushina A."/>
            <person name="Walker B."/>
            <person name="Young S.K."/>
            <person name="Zeng Q."/>
            <person name="Gargeya S."/>
            <person name="Fitzgerald M."/>
            <person name="Haas B."/>
            <person name="Abouelleil A."/>
            <person name="Allen A.W."/>
            <person name="Alvarado L."/>
            <person name="Arachchi H.M."/>
            <person name="Berlin A.M."/>
            <person name="Chapman S.B."/>
            <person name="Gainer-Dewar J."/>
            <person name="Goldberg J."/>
            <person name="Griggs A."/>
            <person name="Gujja S."/>
            <person name="Hansen M."/>
            <person name="Howarth C."/>
            <person name="Imamovic A."/>
            <person name="Ireland A."/>
            <person name="Larimer J."/>
            <person name="McCowan C."/>
            <person name="Murphy C."/>
            <person name="Pearson M."/>
            <person name="Poon T.W."/>
            <person name="Priest M."/>
            <person name="Roberts A."/>
            <person name="Saif S."/>
            <person name="Shea T."/>
            <person name="Sisk P."/>
            <person name="Sykes S."/>
            <person name="Wortman J."/>
            <person name="Nusbaum C."/>
            <person name="Birren B."/>
        </authorList>
    </citation>
    <scope>NUCLEOTIDE SEQUENCE [LARGE SCALE GENOMIC DNA]</scope>
    <source>
        <strain evidence="3 4">CBS 119918</strain>
    </source>
</reference>
<dbReference type="InterPro" id="IPR002575">
    <property type="entry name" value="Aminoglycoside_PTrfase"/>
</dbReference>
<evidence type="ECO:0000313" key="4">
    <source>
        <dbReference type="Proteomes" id="UP000027920"/>
    </source>
</evidence>
<dbReference type="PANTHER" id="PTHR21310:SF15">
    <property type="entry name" value="AMINOGLYCOSIDE PHOSPHOTRANSFERASE DOMAIN-CONTAINING PROTEIN"/>
    <property type="match status" value="1"/>
</dbReference>
<dbReference type="OrthoDB" id="2906425at2759"/>
<dbReference type="SUPFAM" id="SSF56112">
    <property type="entry name" value="Protein kinase-like (PK-like)"/>
    <property type="match status" value="1"/>
</dbReference>
<name>A0A072PFZ1_9EURO</name>
<dbReference type="Proteomes" id="UP000027920">
    <property type="component" value="Unassembled WGS sequence"/>
</dbReference>
<evidence type="ECO:0000256" key="1">
    <source>
        <dbReference type="SAM" id="MobiDB-lite"/>
    </source>
</evidence>
<keyword evidence="4" id="KW-1185">Reference proteome</keyword>
<feature type="region of interest" description="Disordered" evidence="1">
    <location>
        <begin position="278"/>
        <end position="308"/>
    </location>
</feature>
<dbReference type="Pfam" id="PF01636">
    <property type="entry name" value="APH"/>
    <property type="match status" value="1"/>
</dbReference>
<dbReference type="HOGENOM" id="CLU_021768_3_2_1"/>
<dbReference type="RefSeq" id="XP_013261644.1">
    <property type="nucleotide sequence ID" value="XM_013406190.1"/>
</dbReference>
<accession>A0A072PFZ1</accession>
<evidence type="ECO:0000313" key="3">
    <source>
        <dbReference type="EMBL" id="KEF59054.1"/>
    </source>
</evidence>
<dbReference type="Gene3D" id="3.90.1200.10">
    <property type="match status" value="1"/>
</dbReference>
<dbReference type="InterPro" id="IPR011009">
    <property type="entry name" value="Kinase-like_dom_sf"/>
</dbReference>
<proteinExistence type="predicted"/>
<comment type="caution">
    <text evidence="3">The sequence shown here is derived from an EMBL/GenBank/DDBJ whole genome shotgun (WGS) entry which is preliminary data.</text>
</comment>
<gene>
    <name evidence="3" type="ORF">A1O9_03897</name>
</gene>
<organism evidence="3 4">
    <name type="scientific">Exophiala aquamarina CBS 119918</name>
    <dbReference type="NCBI Taxonomy" id="1182545"/>
    <lineage>
        <taxon>Eukaryota</taxon>
        <taxon>Fungi</taxon>
        <taxon>Dikarya</taxon>
        <taxon>Ascomycota</taxon>
        <taxon>Pezizomycotina</taxon>
        <taxon>Eurotiomycetes</taxon>
        <taxon>Chaetothyriomycetidae</taxon>
        <taxon>Chaetothyriales</taxon>
        <taxon>Herpotrichiellaceae</taxon>
        <taxon>Exophiala</taxon>
    </lineage>
</organism>
<protein>
    <recommendedName>
        <fullName evidence="2">Aminoglycoside phosphotransferase domain-containing protein</fullName>
    </recommendedName>
</protein>